<gene>
    <name evidence="3" type="ORF">BT63DRAFT_470821</name>
</gene>
<dbReference type="EMBL" id="MU004235">
    <property type="protein sequence ID" value="KAF2669265.1"/>
    <property type="molecule type" value="Genomic_DNA"/>
</dbReference>
<protein>
    <submittedName>
        <fullName evidence="3">Uncharacterized protein</fullName>
    </submittedName>
</protein>
<sequence length="169" mass="18691">MPSYSKDFPKSPANTSPDSEYDFCDVPNSSKQAISSDTMPSKIEDAFRALNKPTSIRDTAITPSRAGKTVRISVTSMQCFGPRSPVVPASSVAQPLQAHQNGQFPIFLPPRGHMEKDVARLESELKQLKARILEDQEREAICESHLDYTKQELALLDRLESEGRASLKG</sequence>
<reference evidence="3" key="1">
    <citation type="journal article" date="2020" name="Stud. Mycol.">
        <title>101 Dothideomycetes genomes: a test case for predicting lifestyles and emergence of pathogens.</title>
        <authorList>
            <person name="Haridas S."/>
            <person name="Albert R."/>
            <person name="Binder M."/>
            <person name="Bloem J."/>
            <person name="Labutti K."/>
            <person name="Salamov A."/>
            <person name="Andreopoulos B."/>
            <person name="Baker S."/>
            <person name="Barry K."/>
            <person name="Bills G."/>
            <person name="Bluhm B."/>
            <person name="Cannon C."/>
            <person name="Castanera R."/>
            <person name="Culley D."/>
            <person name="Daum C."/>
            <person name="Ezra D."/>
            <person name="Gonzalez J."/>
            <person name="Henrissat B."/>
            <person name="Kuo A."/>
            <person name="Liang C."/>
            <person name="Lipzen A."/>
            <person name="Lutzoni F."/>
            <person name="Magnuson J."/>
            <person name="Mondo S."/>
            <person name="Nolan M."/>
            <person name="Ohm R."/>
            <person name="Pangilinan J."/>
            <person name="Park H.-J."/>
            <person name="Ramirez L."/>
            <person name="Alfaro M."/>
            <person name="Sun H."/>
            <person name="Tritt A."/>
            <person name="Yoshinaga Y."/>
            <person name="Zwiers L.-H."/>
            <person name="Turgeon B."/>
            <person name="Goodwin S."/>
            <person name="Spatafora J."/>
            <person name="Crous P."/>
            <person name="Grigoriev I."/>
        </authorList>
    </citation>
    <scope>NUCLEOTIDE SEQUENCE</scope>
    <source>
        <strain evidence="3">CBS 115976</strain>
    </source>
</reference>
<keyword evidence="4" id="KW-1185">Reference proteome</keyword>
<keyword evidence="1" id="KW-0175">Coiled coil</keyword>
<accession>A0A6A6UAI8</accession>
<evidence type="ECO:0000313" key="3">
    <source>
        <dbReference type="EMBL" id="KAF2669265.1"/>
    </source>
</evidence>
<feature type="coiled-coil region" evidence="1">
    <location>
        <begin position="111"/>
        <end position="138"/>
    </location>
</feature>
<dbReference type="Proteomes" id="UP000799302">
    <property type="component" value="Unassembled WGS sequence"/>
</dbReference>
<evidence type="ECO:0000256" key="1">
    <source>
        <dbReference type="SAM" id="Coils"/>
    </source>
</evidence>
<feature type="compositionally biased region" description="Polar residues" evidence="2">
    <location>
        <begin position="27"/>
        <end position="39"/>
    </location>
</feature>
<feature type="region of interest" description="Disordered" evidence="2">
    <location>
        <begin position="1"/>
        <end position="40"/>
    </location>
</feature>
<proteinExistence type="predicted"/>
<name>A0A6A6UAI8_9PEZI</name>
<dbReference type="AlphaFoldDB" id="A0A6A6UAI8"/>
<evidence type="ECO:0000313" key="4">
    <source>
        <dbReference type="Proteomes" id="UP000799302"/>
    </source>
</evidence>
<organism evidence="3 4">
    <name type="scientific">Microthyrium microscopicum</name>
    <dbReference type="NCBI Taxonomy" id="703497"/>
    <lineage>
        <taxon>Eukaryota</taxon>
        <taxon>Fungi</taxon>
        <taxon>Dikarya</taxon>
        <taxon>Ascomycota</taxon>
        <taxon>Pezizomycotina</taxon>
        <taxon>Dothideomycetes</taxon>
        <taxon>Dothideomycetes incertae sedis</taxon>
        <taxon>Microthyriales</taxon>
        <taxon>Microthyriaceae</taxon>
        <taxon>Microthyrium</taxon>
    </lineage>
</organism>
<evidence type="ECO:0000256" key="2">
    <source>
        <dbReference type="SAM" id="MobiDB-lite"/>
    </source>
</evidence>